<proteinExistence type="predicted"/>
<dbReference type="CDD" id="cd03801">
    <property type="entry name" value="GT4_PimA-like"/>
    <property type="match status" value="1"/>
</dbReference>
<keyword evidence="2" id="KW-1185">Reference proteome</keyword>
<dbReference type="GO" id="GO:0016757">
    <property type="term" value="F:glycosyltransferase activity"/>
    <property type="evidence" value="ECO:0007669"/>
    <property type="project" value="TreeGrafter"/>
</dbReference>
<protein>
    <submittedName>
        <fullName evidence="1">Glycosyl transferase</fullName>
    </submittedName>
</protein>
<dbReference type="Proteomes" id="UP000068164">
    <property type="component" value="Unassembled WGS sequence"/>
</dbReference>
<name>A0A109K3B4_9HYPH</name>
<organism evidence="1 2">
    <name type="scientific">Rhizobium altiplani</name>
    <dbReference type="NCBI Taxonomy" id="1864509"/>
    <lineage>
        <taxon>Bacteria</taxon>
        <taxon>Pseudomonadati</taxon>
        <taxon>Pseudomonadota</taxon>
        <taxon>Alphaproteobacteria</taxon>
        <taxon>Hyphomicrobiales</taxon>
        <taxon>Rhizobiaceae</taxon>
        <taxon>Rhizobium/Agrobacterium group</taxon>
        <taxon>Rhizobium</taxon>
    </lineage>
</organism>
<keyword evidence="1" id="KW-0808">Transferase</keyword>
<evidence type="ECO:0000313" key="2">
    <source>
        <dbReference type="Proteomes" id="UP000068164"/>
    </source>
</evidence>
<dbReference type="AlphaFoldDB" id="A0A109K3B4"/>
<sequence>MRVAFYAPLKSPNHPVPSGDRLMARLIMKALELAGHSVEVVSEFRSFAATAEDAAGLWPAAQAELHRLRKDWSGGLRPDLWFSYHPYYKSPDFFGPTLCREFAIPYVTAEASYSAKRDATDWAPLQKLVVDGARSAAVNIALTERDRAGLAEVLPEGSFAVLKPFIDTAPFETALHQAKPQRLIAVAMMRSGDKIKSYTMLAKALRLLSDRAWTLAIAGDGVMRADVEQLFGAFEPGRIEWLGELNVGQIAAELSRSGIYVWPGCGEAYGLAYLEAQAAGLPVVAQRTAGVPEVVIDGTTGYLTAEGDLPGFAAAIAALLDDPGRCSTMGANARQFVLEERSLKVAANTLDTILQTYVRREA</sequence>
<dbReference type="InterPro" id="IPR050194">
    <property type="entry name" value="Glycosyltransferase_grp1"/>
</dbReference>
<dbReference type="SUPFAM" id="SSF53756">
    <property type="entry name" value="UDP-Glycosyltransferase/glycogen phosphorylase"/>
    <property type="match status" value="1"/>
</dbReference>
<gene>
    <name evidence="1" type="ORF">AS026_27490</name>
</gene>
<comment type="caution">
    <text evidence="1">The sequence shown here is derived from an EMBL/GenBank/DDBJ whole genome shotgun (WGS) entry which is preliminary data.</text>
</comment>
<dbReference type="PANTHER" id="PTHR45947:SF3">
    <property type="entry name" value="SULFOQUINOVOSYL TRANSFERASE SQD2"/>
    <property type="match status" value="1"/>
</dbReference>
<evidence type="ECO:0000313" key="1">
    <source>
        <dbReference type="EMBL" id="KWV60041.1"/>
    </source>
</evidence>
<dbReference type="EMBL" id="LNCD01000003">
    <property type="protein sequence ID" value="KWV60041.1"/>
    <property type="molecule type" value="Genomic_DNA"/>
</dbReference>
<reference evidence="1 2" key="1">
    <citation type="submission" date="2015-11" db="EMBL/GenBank/DDBJ databases">
        <title>Draft Genome Sequence of the Strain BR 10423 (Rhizobium sp.) isolated from nodules of Mimosa pudica.</title>
        <authorList>
            <person name="Barauna A.C."/>
            <person name="Zilli J.E."/>
            <person name="Simoes-Araujo J.L."/>
            <person name="Reis V.M."/>
            <person name="James E.K."/>
            <person name="Reis F.B.Jr."/>
            <person name="Rouws L.F."/>
            <person name="Passos S.R."/>
            <person name="Gois S.R."/>
        </authorList>
    </citation>
    <scope>NUCLEOTIDE SEQUENCE [LARGE SCALE GENOMIC DNA]</scope>
    <source>
        <strain evidence="1 2">BR10423</strain>
    </source>
</reference>
<dbReference type="OrthoDB" id="5443996at2"/>
<accession>A0A109K3B4</accession>
<dbReference type="RefSeq" id="WP_062368433.1">
    <property type="nucleotide sequence ID" value="NZ_LNCD01000003.1"/>
</dbReference>
<dbReference type="Gene3D" id="3.40.50.2000">
    <property type="entry name" value="Glycogen Phosphorylase B"/>
    <property type="match status" value="2"/>
</dbReference>
<dbReference type="PANTHER" id="PTHR45947">
    <property type="entry name" value="SULFOQUINOVOSYL TRANSFERASE SQD2"/>
    <property type="match status" value="1"/>
</dbReference>
<dbReference type="Pfam" id="PF13692">
    <property type="entry name" value="Glyco_trans_1_4"/>
    <property type="match status" value="1"/>
</dbReference>